<dbReference type="SUPFAM" id="SSF54928">
    <property type="entry name" value="RNA-binding domain, RBD"/>
    <property type="match status" value="2"/>
</dbReference>
<dbReference type="STRING" id="139825.A0A401GNJ0"/>
<comment type="caution">
    <text evidence="4">The sequence shown here is derived from an EMBL/GenBank/DDBJ whole genome shotgun (WGS) entry which is preliminary data.</text>
</comment>
<dbReference type="Gene3D" id="3.30.70.330">
    <property type="match status" value="3"/>
</dbReference>
<sequence length="463" mass="49990">MTSTPNPVFKFNRDTYTVKVENIVEYVSRHDIVELFSNLIGEVRKCEEHTEGSRRALFLTFHTNDAAKKALCMSGYNVAEVPLTVTASIAPDFPRVVKHSRQQDMRRNLYVLGLPFDLTKAEFVDLFSRYGTVSHAVILATVDNASRRRGFVVMSNHEEAKRAMDALSRTDIKGHQIDVSWAVVQRSQGFLDGGDRMTVLSSHSPSPSPPFDIGSVHSAPSSGAVSLATTPLPEQVPLPILSAHAAKILVTNLPAVIFSQTADLLPLLCPFGEIKSLEIVPCSSVDVTQGDISVVIEYATIAQAKEACDALHGQMYSNKPVKVEYLPPTGSDFNTGTGLSEDFAKTGLNPHAAPFMIPATLPPDAVLASVGPLYTEPNGQAHIAAAVPTGLLAVNSYHLSPYATSPSLYTHVYVPVAGTVRPNSAPSLWSGNPLQSRAGQWTFPHLQHLSNLSTPSLRSPYAA</sequence>
<dbReference type="SMART" id="SM00360">
    <property type="entry name" value="RRM"/>
    <property type="match status" value="3"/>
</dbReference>
<dbReference type="Proteomes" id="UP000287166">
    <property type="component" value="Unassembled WGS sequence"/>
</dbReference>
<evidence type="ECO:0000313" key="4">
    <source>
        <dbReference type="EMBL" id="GBE83783.1"/>
    </source>
</evidence>
<gene>
    <name evidence="4" type="ORF">SCP_0508390</name>
</gene>
<dbReference type="GeneID" id="38780700"/>
<proteinExistence type="predicted"/>
<dbReference type="InterPro" id="IPR000504">
    <property type="entry name" value="RRM_dom"/>
</dbReference>
<dbReference type="RefSeq" id="XP_027614696.1">
    <property type="nucleotide sequence ID" value="XM_027758895.1"/>
</dbReference>
<dbReference type="AlphaFoldDB" id="A0A401GNJ0"/>
<feature type="domain" description="RRM" evidence="3">
    <location>
        <begin position="16"/>
        <end position="90"/>
    </location>
</feature>
<dbReference type="PROSITE" id="PS50102">
    <property type="entry name" value="RRM"/>
    <property type="match status" value="3"/>
</dbReference>
<dbReference type="PANTHER" id="PTHR48025">
    <property type="entry name" value="OS02G0815200 PROTEIN"/>
    <property type="match status" value="1"/>
</dbReference>
<accession>A0A401GNJ0</accession>
<dbReference type="PANTHER" id="PTHR48025:SF1">
    <property type="entry name" value="RRM DOMAIN-CONTAINING PROTEIN"/>
    <property type="match status" value="1"/>
</dbReference>
<evidence type="ECO:0000313" key="5">
    <source>
        <dbReference type="Proteomes" id="UP000287166"/>
    </source>
</evidence>
<dbReference type="EMBL" id="BFAD01000005">
    <property type="protein sequence ID" value="GBE83783.1"/>
    <property type="molecule type" value="Genomic_DNA"/>
</dbReference>
<dbReference type="InParanoid" id="A0A401GNJ0"/>
<evidence type="ECO:0000256" key="1">
    <source>
        <dbReference type="ARBA" id="ARBA00022884"/>
    </source>
</evidence>
<dbReference type="GO" id="GO:0005634">
    <property type="term" value="C:nucleus"/>
    <property type="evidence" value="ECO:0007669"/>
    <property type="project" value="TreeGrafter"/>
</dbReference>
<feature type="domain" description="RRM" evidence="3">
    <location>
        <begin position="246"/>
        <end position="328"/>
    </location>
</feature>
<name>A0A401GNJ0_9APHY</name>
<dbReference type="InterPro" id="IPR035979">
    <property type="entry name" value="RBD_domain_sf"/>
</dbReference>
<dbReference type="Pfam" id="PF00076">
    <property type="entry name" value="RRM_1"/>
    <property type="match status" value="1"/>
</dbReference>
<dbReference type="InterPro" id="IPR012677">
    <property type="entry name" value="Nucleotide-bd_a/b_plait_sf"/>
</dbReference>
<dbReference type="GO" id="GO:0003729">
    <property type="term" value="F:mRNA binding"/>
    <property type="evidence" value="ECO:0007669"/>
    <property type="project" value="TreeGrafter"/>
</dbReference>
<reference evidence="4 5" key="1">
    <citation type="journal article" date="2018" name="Sci. Rep.">
        <title>Genome sequence of the cauliflower mushroom Sparassis crispa (Hanabiratake) and its association with beneficial usage.</title>
        <authorList>
            <person name="Kiyama R."/>
            <person name="Furutani Y."/>
            <person name="Kawaguchi K."/>
            <person name="Nakanishi T."/>
        </authorList>
    </citation>
    <scope>NUCLEOTIDE SEQUENCE [LARGE SCALE GENOMIC DNA]</scope>
</reference>
<evidence type="ECO:0000259" key="3">
    <source>
        <dbReference type="PROSITE" id="PS50102"/>
    </source>
</evidence>
<dbReference type="CDD" id="cd00590">
    <property type="entry name" value="RRM_SF"/>
    <property type="match status" value="2"/>
</dbReference>
<dbReference type="OrthoDB" id="6159137at2759"/>
<protein>
    <recommendedName>
        <fullName evidence="3">RRM domain-containing protein</fullName>
    </recommendedName>
</protein>
<organism evidence="4 5">
    <name type="scientific">Sparassis crispa</name>
    <dbReference type="NCBI Taxonomy" id="139825"/>
    <lineage>
        <taxon>Eukaryota</taxon>
        <taxon>Fungi</taxon>
        <taxon>Dikarya</taxon>
        <taxon>Basidiomycota</taxon>
        <taxon>Agaricomycotina</taxon>
        <taxon>Agaricomycetes</taxon>
        <taxon>Polyporales</taxon>
        <taxon>Sparassidaceae</taxon>
        <taxon>Sparassis</taxon>
    </lineage>
</organism>
<dbReference type="InterPro" id="IPR050502">
    <property type="entry name" value="Euk_RNA-bind_prot"/>
</dbReference>
<feature type="domain" description="RRM" evidence="3">
    <location>
        <begin position="107"/>
        <end position="184"/>
    </location>
</feature>
<keyword evidence="1 2" id="KW-0694">RNA-binding</keyword>
<evidence type="ECO:0000256" key="2">
    <source>
        <dbReference type="PROSITE-ProRule" id="PRU00176"/>
    </source>
</evidence>
<keyword evidence="5" id="KW-1185">Reference proteome</keyword>